<organism evidence="2 3">
    <name type="scientific">Streblomastix strix</name>
    <dbReference type="NCBI Taxonomy" id="222440"/>
    <lineage>
        <taxon>Eukaryota</taxon>
        <taxon>Metamonada</taxon>
        <taxon>Preaxostyla</taxon>
        <taxon>Oxymonadida</taxon>
        <taxon>Streblomastigidae</taxon>
        <taxon>Streblomastix</taxon>
    </lineage>
</organism>
<accession>A0A5J4UR51</accession>
<evidence type="ECO:0000313" key="2">
    <source>
        <dbReference type="EMBL" id="KAA6372501.1"/>
    </source>
</evidence>
<feature type="compositionally biased region" description="Polar residues" evidence="1">
    <location>
        <begin position="48"/>
        <end position="61"/>
    </location>
</feature>
<evidence type="ECO:0000256" key="1">
    <source>
        <dbReference type="SAM" id="MobiDB-lite"/>
    </source>
</evidence>
<comment type="caution">
    <text evidence="2">The sequence shown here is derived from an EMBL/GenBank/DDBJ whole genome shotgun (WGS) entry which is preliminary data.</text>
</comment>
<name>A0A5J4UR51_9EUKA</name>
<protein>
    <submittedName>
        <fullName evidence="2">Uncharacterized protein</fullName>
    </submittedName>
</protein>
<sequence length="822" mass="91125">MEEQIHHPIDKGETRIGNHLIKNGTRSKGIENKVEQTHERGKIRDTQKTNQQRNSDDVNNISDQTVQGFAKRKGSNPVLLQQYYTGNRGIDRIFVTPNYPVWGNYWRNWKIITKDSCCDKVTVRTIFGSSNVLELRGSDLIYTLLDSTIYPIVNEFGTLPSIVLNHEARYVLPDEDPYITKDEFRAIFRTLKIIGSDKISLLTSGFENIEIEPDLLRHIIDPDNNEASDDGSLIVRVMASNLLIDAMASLGEDGIPDGIFENSPDKGIYRSNKIILVSELLDLVNVMEIADLNISNLTNIDFSVYVALQIFDLRNPYKPENPKYAGWTTGSNDPSLIVQAMFTSSIKDFLKSAIRANDYDTANPSLLTLDNEKGLLSAMAILVGNDATLSNVMSNAAFSTTKIKETIELENGSNILNRFISDQILQAAELRTENISLTYLDGNDEYSRLTNDQLVAFVDAVDVLTGGGDLLDIASQIETQLETLTTAKIREALNKDAVAILALISNGIADANFLDQISWDVIDYDSFLYDPNSRLIIGKPEIIIVTLELDSLRFSDVDALTNMGDDDVFNDIKLTEIDETYQANSLLIKIKLSNELTAKLGAQKIDRSVQVDTVKDPTPLTYLTNQEMSNLLEGIDILFGRGDGLTVIGDITIVTTGEGEDEGVSLDSLSGVQSVRNAIASDSKIIHAIISNAVKEAKIVAVMPLEVYDQTDRFTSLDEVVTKDELFKMIDGLIALQITDFNSIRVFNAQTLTVGDITNAYTIGSYLLRIRLSTELETQINNGGATKVDASVYAVTELQIARYITNDEMVHLMTGIDDLFKA</sequence>
<proteinExistence type="predicted"/>
<dbReference type="AlphaFoldDB" id="A0A5J4UR51"/>
<evidence type="ECO:0000313" key="3">
    <source>
        <dbReference type="Proteomes" id="UP000324800"/>
    </source>
</evidence>
<feature type="region of interest" description="Disordered" evidence="1">
    <location>
        <begin position="1"/>
        <end position="61"/>
    </location>
</feature>
<gene>
    <name evidence="2" type="ORF">EZS28_031972</name>
</gene>
<reference evidence="2 3" key="1">
    <citation type="submission" date="2019-03" db="EMBL/GenBank/DDBJ databases">
        <title>Single cell metagenomics reveals metabolic interactions within the superorganism composed of flagellate Streblomastix strix and complex community of Bacteroidetes bacteria on its surface.</title>
        <authorList>
            <person name="Treitli S.C."/>
            <person name="Kolisko M."/>
            <person name="Husnik F."/>
            <person name="Keeling P."/>
            <person name="Hampl V."/>
        </authorList>
    </citation>
    <scope>NUCLEOTIDE SEQUENCE [LARGE SCALE GENOMIC DNA]</scope>
    <source>
        <strain evidence="2">ST1C</strain>
    </source>
</reference>
<feature type="compositionally biased region" description="Basic and acidic residues" evidence="1">
    <location>
        <begin position="1"/>
        <end position="16"/>
    </location>
</feature>
<dbReference type="EMBL" id="SNRW01013545">
    <property type="protein sequence ID" value="KAA6372501.1"/>
    <property type="molecule type" value="Genomic_DNA"/>
</dbReference>
<feature type="compositionally biased region" description="Basic and acidic residues" evidence="1">
    <location>
        <begin position="28"/>
        <end position="47"/>
    </location>
</feature>
<feature type="non-terminal residue" evidence="2">
    <location>
        <position position="822"/>
    </location>
</feature>
<dbReference type="Proteomes" id="UP000324800">
    <property type="component" value="Unassembled WGS sequence"/>
</dbReference>